<name>A0A1U8B9L5_NELNU</name>
<dbReference type="NCBIfam" id="TIGR01571">
    <property type="entry name" value="A_thal_Cys_rich"/>
    <property type="match status" value="1"/>
</dbReference>
<dbReference type="OrthoDB" id="1045822at2759"/>
<protein>
    <submittedName>
        <fullName evidence="3">Uncharacterized protein LOC104612233 isoform X1</fullName>
    </submittedName>
</protein>
<keyword evidence="1" id="KW-0812">Transmembrane</keyword>
<keyword evidence="1" id="KW-0472">Membrane</keyword>
<feature type="transmembrane region" description="Helical" evidence="1">
    <location>
        <begin position="107"/>
        <end position="128"/>
    </location>
</feature>
<dbReference type="eggNOG" id="ENOG502QPME">
    <property type="taxonomic scope" value="Eukaryota"/>
</dbReference>
<dbReference type="RefSeq" id="XP_010277883.1">
    <property type="nucleotide sequence ID" value="XM_010279581.2"/>
</dbReference>
<gene>
    <name evidence="3" type="primary">LOC104612233</name>
</gene>
<organism evidence="2 3">
    <name type="scientific">Nelumbo nucifera</name>
    <name type="common">Sacred lotus</name>
    <dbReference type="NCBI Taxonomy" id="4432"/>
    <lineage>
        <taxon>Eukaryota</taxon>
        <taxon>Viridiplantae</taxon>
        <taxon>Streptophyta</taxon>
        <taxon>Embryophyta</taxon>
        <taxon>Tracheophyta</taxon>
        <taxon>Spermatophyta</taxon>
        <taxon>Magnoliopsida</taxon>
        <taxon>Proteales</taxon>
        <taxon>Nelumbonaceae</taxon>
        <taxon>Nelumbo</taxon>
    </lineage>
</organism>
<keyword evidence="1" id="KW-1133">Transmembrane helix</keyword>
<dbReference type="InParanoid" id="A0A1U8B9L5"/>
<dbReference type="InterPro" id="IPR006461">
    <property type="entry name" value="PLAC_motif_containing"/>
</dbReference>
<dbReference type="FunCoup" id="A0A1U8B9L5">
    <property type="interactions" value="40"/>
</dbReference>
<dbReference type="KEGG" id="nnu:104612233"/>
<evidence type="ECO:0000313" key="2">
    <source>
        <dbReference type="Proteomes" id="UP000189703"/>
    </source>
</evidence>
<dbReference type="Pfam" id="PF04749">
    <property type="entry name" value="PLAC8"/>
    <property type="match status" value="1"/>
</dbReference>
<proteinExistence type="predicted"/>
<dbReference type="GeneID" id="104612233"/>
<dbReference type="Proteomes" id="UP000189703">
    <property type="component" value="Unplaced"/>
</dbReference>
<evidence type="ECO:0000256" key="1">
    <source>
        <dbReference type="SAM" id="Phobius"/>
    </source>
</evidence>
<dbReference type="STRING" id="4432.A0A1U8B9L5"/>
<feature type="transmembrane region" description="Helical" evidence="1">
    <location>
        <begin position="134"/>
        <end position="154"/>
    </location>
</feature>
<sequence length="269" mass="29883">MADSEKQETAVNGMSEERGGSCVEGVAVSDFDMLCATVALQTQGFSVDKWRKLGGIHEDGGDFGGVQRMWEGEVLDCFDDRRIAIETACCPCYTFGKNMGRAGFGSCFVQGTIYFIIAVCALLNYIAFAYTKRYYFLYLAVGFTVLTGTYLGYFRTLIRKQFNIGQHKDSFLDDCVNHLVCPCCTLCQESRTLEMNNVRDGIWHGRGDTICIGSSGERSKAFFELRRPPLVSTKSPDLCSMRRSTDGSDHLWIAGVNQSEPLVPPPSQH</sequence>
<dbReference type="OMA" id="LEMNNVH"/>
<dbReference type="PANTHER" id="PTHR15907">
    <property type="entry name" value="DUF614 FAMILY PROTEIN-RELATED"/>
    <property type="match status" value="1"/>
</dbReference>
<keyword evidence="2" id="KW-1185">Reference proteome</keyword>
<dbReference type="AlphaFoldDB" id="A0A1U8B9L5"/>
<evidence type="ECO:0000313" key="3">
    <source>
        <dbReference type="RefSeq" id="XP_010277883.1"/>
    </source>
</evidence>
<accession>A0A1U8B9L5</accession>
<reference evidence="3" key="1">
    <citation type="submission" date="2025-08" db="UniProtKB">
        <authorList>
            <consortium name="RefSeq"/>
        </authorList>
    </citation>
    <scope>IDENTIFICATION</scope>
</reference>